<evidence type="ECO:0000313" key="7">
    <source>
        <dbReference type="EMBL" id="MDT7043759.1"/>
    </source>
</evidence>
<dbReference type="InterPro" id="IPR012347">
    <property type="entry name" value="Ferritin-like"/>
</dbReference>
<protein>
    <submittedName>
        <fullName evidence="7">VIT1/CCC1 transporter family protein</fullName>
    </submittedName>
</protein>
<evidence type="ECO:0000259" key="6">
    <source>
        <dbReference type="Pfam" id="PF02915"/>
    </source>
</evidence>
<feature type="transmembrane region" description="Helical" evidence="5">
    <location>
        <begin position="318"/>
        <end position="341"/>
    </location>
</feature>
<evidence type="ECO:0000256" key="1">
    <source>
        <dbReference type="ARBA" id="ARBA00004127"/>
    </source>
</evidence>
<evidence type="ECO:0000256" key="5">
    <source>
        <dbReference type="SAM" id="Phobius"/>
    </source>
</evidence>
<dbReference type="RefSeq" id="WP_313834352.1">
    <property type="nucleotide sequence ID" value="NZ_JAQOUE010000002.1"/>
</dbReference>
<evidence type="ECO:0000256" key="2">
    <source>
        <dbReference type="ARBA" id="ARBA00022692"/>
    </source>
</evidence>
<reference evidence="7 8" key="1">
    <citation type="journal article" date="2023" name="ISME J.">
        <title>Cultivation and genomic characterization of novel and ubiquitous marine nitrite-oxidizing bacteria from the Nitrospirales.</title>
        <authorList>
            <person name="Mueller A.J."/>
            <person name="Daebeler A."/>
            <person name="Herbold C.W."/>
            <person name="Kirkegaard R.H."/>
            <person name="Daims H."/>
        </authorList>
    </citation>
    <scope>NUCLEOTIDE SEQUENCE [LARGE SCALE GENOMIC DNA]</scope>
    <source>
        <strain evidence="7 8">EB</strain>
    </source>
</reference>
<keyword evidence="2 5" id="KW-0812">Transmembrane</keyword>
<dbReference type="PANTHER" id="PTHR31851">
    <property type="entry name" value="FE(2+)/MN(2+) TRANSPORTER PCL1"/>
    <property type="match status" value="1"/>
</dbReference>
<evidence type="ECO:0000256" key="3">
    <source>
        <dbReference type="ARBA" id="ARBA00022989"/>
    </source>
</evidence>
<feature type="transmembrane region" description="Helical" evidence="5">
    <location>
        <begin position="291"/>
        <end position="312"/>
    </location>
</feature>
<feature type="domain" description="Rubrerythrin diiron-binding" evidence="6">
    <location>
        <begin position="12"/>
        <end position="63"/>
    </location>
</feature>
<gene>
    <name evidence="7" type="ORF">PPG34_15500</name>
</gene>
<feature type="transmembrane region" description="Helical" evidence="5">
    <location>
        <begin position="353"/>
        <end position="375"/>
    </location>
</feature>
<sequence>MNSRTKIKRYERNFKDETGSVALYQALAKMESNAKIAEVFQRIAQQEQRHADIWKHKLETLGWAIPHKPLEFRWRLIIWLAKRFGPAFILPALTEMEYNGSRRYQQDPEARDGELFVQEHSHARVLRAIGKGAEEGIEGSELARMEGRHHAIGGNVLRASVLGANDGLVSNVSLIMGVVGANFSEQTIIITGLAGLLAGAGSMAMGEWISVQSSRELSQRQIDIESDEIDEMPEEEQEEMVLIFEAKGLKKEDAQNLAKELMSDKHRALDTLTREELGIDPEKLGGTAWEAAISSFLLFVFGASIPLIPFAIFDKQLAIFSGILFSALMLFVFGAAVALITGRSIFYSGFRQLLLGLAAATITYGTGRFLGITVLN</sequence>
<dbReference type="InterPro" id="IPR009078">
    <property type="entry name" value="Ferritin-like_SF"/>
</dbReference>
<keyword evidence="8" id="KW-1185">Reference proteome</keyword>
<accession>A0ABU3KBF5</accession>
<comment type="caution">
    <text evidence="7">The sequence shown here is derived from an EMBL/GenBank/DDBJ whole genome shotgun (WGS) entry which is preliminary data.</text>
</comment>
<dbReference type="Pfam" id="PF01988">
    <property type="entry name" value="VIT1"/>
    <property type="match status" value="1"/>
</dbReference>
<organism evidence="7 8">
    <name type="scientific">Candidatus Nitronereus thalassa</name>
    <dbReference type="NCBI Taxonomy" id="3020898"/>
    <lineage>
        <taxon>Bacteria</taxon>
        <taxon>Pseudomonadati</taxon>
        <taxon>Nitrospirota</taxon>
        <taxon>Nitrospiria</taxon>
        <taxon>Nitrospirales</taxon>
        <taxon>Nitrospiraceae</taxon>
        <taxon>Candidatus Nitronereus</taxon>
    </lineage>
</organism>
<dbReference type="Proteomes" id="UP001250932">
    <property type="component" value="Unassembled WGS sequence"/>
</dbReference>
<dbReference type="InterPro" id="IPR008217">
    <property type="entry name" value="Ccc1_fam"/>
</dbReference>
<dbReference type="Gene3D" id="1.20.1260.10">
    <property type="match status" value="1"/>
</dbReference>
<dbReference type="Pfam" id="PF02915">
    <property type="entry name" value="Rubrerythrin"/>
    <property type="match status" value="1"/>
</dbReference>
<proteinExistence type="predicted"/>
<keyword evidence="4 5" id="KW-0472">Membrane</keyword>
<evidence type="ECO:0000313" key="8">
    <source>
        <dbReference type="Proteomes" id="UP001250932"/>
    </source>
</evidence>
<evidence type="ECO:0000256" key="4">
    <source>
        <dbReference type="ARBA" id="ARBA00023136"/>
    </source>
</evidence>
<dbReference type="EMBL" id="JAQOUE010000002">
    <property type="protein sequence ID" value="MDT7043759.1"/>
    <property type="molecule type" value="Genomic_DNA"/>
</dbReference>
<comment type="subcellular location">
    <subcellularLocation>
        <location evidence="1">Endomembrane system</location>
        <topology evidence="1">Multi-pass membrane protein</topology>
    </subcellularLocation>
</comment>
<keyword evidence="3 5" id="KW-1133">Transmembrane helix</keyword>
<dbReference type="SUPFAM" id="SSF47240">
    <property type="entry name" value="Ferritin-like"/>
    <property type="match status" value="1"/>
</dbReference>
<name>A0ABU3KBF5_9BACT</name>
<dbReference type="InterPro" id="IPR003251">
    <property type="entry name" value="Rr_diiron-bd_dom"/>
</dbReference>